<dbReference type="Gene3D" id="3.50.50.60">
    <property type="entry name" value="FAD/NAD(P)-binding domain"/>
    <property type="match status" value="1"/>
</dbReference>
<reference evidence="6 8" key="2">
    <citation type="submission" date="2023-09" db="EMBL/GenBank/DDBJ databases">
        <title>Complete-Gapless Cercospora beticola genome.</title>
        <authorList>
            <person name="Wyatt N.A."/>
            <person name="Spanner R.E."/>
            <person name="Bolton M.D."/>
        </authorList>
    </citation>
    <scope>NUCLEOTIDE SEQUENCE [LARGE SCALE GENOMIC DNA]</scope>
    <source>
        <strain evidence="6">Cb09-40</strain>
    </source>
</reference>
<dbReference type="AlphaFoldDB" id="A0A2G5HLI1"/>
<dbReference type="PRINTS" id="PR00420">
    <property type="entry name" value="RNGMNOXGNASE"/>
</dbReference>
<keyword evidence="2" id="KW-0274">FAD</keyword>
<evidence type="ECO:0000313" key="8">
    <source>
        <dbReference type="Proteomes" id="UP001302367"/>
    </source>
</evidence>
<name>A0A2G5HLI1_CERBT</name>
<dbReference type="SUPFAM" id="SSF51905">
    <property type="entry name" value="FAD/NAD(P)-binding domain"/>
    <property type="match status" value="1"/>
</dbReference>
<dbReference type="InterPro" id="IPR002938">
    <property type="entry name" value="FAD-bd"/>
</dbReference>
<reference evidence="5 7" key="1">
    <citation type="submission" date="2015-10" db="EMBL/GenBank/DDBJ databases">
        <title>The cercosporin biosynthetic gene cluster was horizontally transferred to several fungal lineages and shown to be expanded in Cercospora beticola based on microsynteny with recipient genomes.</title>
        <authorList>
            <person name="De Jonge R."/>
            <person name="Ebert M.K."/>
            <person name="Suttle J.C."/>
            <person name="Jurick Ii W.M."/>
            <person name="Secor G.A."/>
            <person name="Thomma B.P."/>
            <person name="Van De Peer Y."/>
            <person name="Bolton M.D."/>
        </authorList>
    </citation>
    <scope>NUCLEOTIDE SEQUENCE [LARGE SCALE GENOMIC DNA]</scope>
    <source>
        <strain evidence="5 7">09-40</strain>
    </source>
</reference>
<dbReference type="Proteomes" id="UP000230605">
    <property type="component" value="Chromosome 4"/>
</dbReference>
<evidence type="ECO:0000313" key="5">
    <source>
        <dbReference type="EMBL" id="PIA93417.1"/>
    </source>
</evidence>
<dbReference type="OrthoDB" id="2690153at2759"/>
<dbReference type="InterPro" id="IPR050641">
    <property type="entry name" value="RIFMO-like"/>
</dbReference>
<evidence type="ECO:0000259" key="4">
    <source>
        <dbReference type="Pfam" id="PF01494"/>
    </source>
</evidence>
<feature type="domain" description="FAD-binding" evidence="4">
    <location>
        <begin position="8"/>
        <end position="381"/>
    </location>
</feature>
<evidence type="ECO:0000256" key="2">
    <source>
        <dbReference type="ARBA" id="ARBA00022827"/>
    </source>
</evidence>
<evidence type="ECO:0000313" key="6">
    <source>
        <dbReference type="EMBL" id="WPB01862.1"/>
    </source>
</evidence>
<dbReference type="EMBL" id="LKMD01000105">
    <property type="protein sequence ID" value="PIA93417.1"/>
    <property type="molecule type" value="Genomic_DNA"/>
</dbReference>
<keyword evidence="3" id="KW-0560">Oxidoreductase</keyword>
<dbReference type="PANTHER" id="PTHR43004:SF8">
    <property type="entry name" value="FAD-BINDING DOMAIN-CONTAINING PROTEIN-RELATED"/>
    <property type="match status" value="1"/>
</dbReference>
<gene>
    <name evidence="5" type="ORF">CB0940_04608</name>
    <name evidence="6" type="ORF">RHO25_006494</name>
</gene>
<sequence length="600" mass="66159">MSHPTIDTKYLIIGAGPAGLALAAFLGRLGLEGIVISKAASTAYAPRAHCFNPFGFECFRDIGIEDAALDMAFTGDATYSMRWCRDMRGTNYGHVRGWCEHPPTKSILTDLSPCGFAEFTQSQMEPLLLKTASQHGFTVRYSTELIHIKETTTGQPHKSLYECSVRDLVYGQTYIIRASYVFGADGARSHVGRALSFPYTGKPGGGKACNILFRADLSHIMIPERHAGLHWILKPDRENGFGIVAHLRMVRPWNEWILVGFRGDQKDPFENMTTESPELVNIISELIGDKSVVIEVLRLDPWSVRESVADRYDQHGPNVYLLGDAAHRHPPAFGLGSNTCVQDAYNLAWKVAYVDRGLAGPGLLASYSRERQPVGSTLVKAANEGLRAHAVVWESLGMFSESRSEGAKHLKQITASDEAGKAARQRLSSALDQIGHEIQSLGICYNQWYDDSDAVYTHDEPGPRSGIPEDPVADPLITTYPGSRLPHAWLDVPDRGKRISTHDLAGKGAFCLLFGEGGASWGDAAKNITLKTGIPINAHGIGLGLEYIDIDRTWSARREVSEDGCILVRPDRFVAWRAQELETDCEQKLMLVLNSILRRD</sequence>
<organism evidence="5 7">
    <name type="scientific">Cercospora beticola</name>
    <name type="common">Sugarbeet leaf spot fungus</name>
    <dbReference type="NCBI Taxonomy" id="122368"/>
    <lineage>
        <taxon>Eukaryota</taxon>
        <taxon>Fungi</taxon>
        <taxon>Dikarya</taxon>
        <taxon>Ascomycota</taxon>
        <taxon>Pezizomycotina</taxon>
        <taxon>Dothideomycetes</taxon>
        <taxon>Dothideomycetidae</taxon>
        <taxon>Mycosphaerellales</taxon>
        <taxon>Mycosphaerellaceae</taxon>
        <taxon>Cercospora</taxon>
    </lineage>
</organism>
<dbReference type="EMBL" id="CP134187">
    <property type="protein sequence ID" value="WPB01862.1"/>
    <property type="molecule type" value="Genomic_DNA"/>
</dbReference>
<evidence type="ECO:0000256" key="3">
    <source>
        <dbReference type="ARBA" id="ARBA00023002"/>
    </source>
</evidence>
<dbReference type="InterPro" id="IPR036188">
    <property type="entry name" value="FAD/NAD-bd_sf"/>
</dbReference>
<dbReference type="Proteomes" id="UP001302367">
    <property type="component" value="Chromosome 4"/>
</dbReference>
<dbReference type="GO" id="GO:0071949">
    <property type="term" value="F:FAD binding"/>
    <property type="evidence" value="ECO:0007669"/>
    <property type="project" value="InterPro"/>
</dbReference>
<keyword evidence="1" id="KW-0285">Flavoprotein</keyword>
<keyword evidence="8" id="KW-1185">Reference proteome</keyword>
<dbReference type="Gene3D" id="3.40.30.120">
    <property type="match status" value="1"/>
</dbReference>
<dbReference type="Pfam" id="PF01494">
    <property type="entry name" value="FAD_binding_3"/>
    <property type="match status" value="1"/>
</dbReference>
<accession>A0A2G5HLI1</accession>
<protein>
    <submittedName>
        <fullName evidence="5">2,4-dichlorophenol 6-monooxygenase</fullName>
    </submittedName>
</protein>
<dbReference type="Gene3D" id="3.30.9.10">
    <property type="entry name" value="D-Amino Acid Oxidase, subunit A, domain 2"/>
    <property type="match status" value="1"/>
</dbReference>
<evidence type="ECO:0000313" key="7">
    <source>
        <dbReference type="Proteomes" id="UP000230605"/>
    </source>
</evidence>
<keyword evidence="5" id="KW-0503">Monooxygenase</keyword>
<dbReference type="PANTHER" id="PTHR43004">
    <property type="entry name" value="TRK SYSTEM POTASSIUM UPTAKE PROTEIN"/>
    <property type="match status" value="1"/>
</dbReference>
<dbReference type="GO" id="GO:0016709">
    <property type="term" value="F:oxidoreductase activity, acting on paired donors, with incorporation or reduction of molecular oxygen, NAD(P)H as one donor, and incorporation of one atom of oxygen"/>
    <property type="evidence" value="ECO:0007669"/>
    <property type="project" value="UniProtKB-ARBA"/>
</dbReference>
<proteinExistence type="predicted"/>
<evidence type="ECO:0000256" key="1">
    <source>
        <dbReference type="ARBA" id="ARBA00022630"/>
    </source>
</evidence>
<dbReference type="Pfam" id="PF21274">
    <property type="entry name" value="Rng_hyd_C"/>
    <property type="match status" value="1"/>
</dbReference>